<comment type="catalytic activity">
    <reaction evidence="5">
        <text>O-phospho-L-tyrosyl-[protein] + H2O = L-tyrosyl-[protein] + phosphate</text>
        <dbReference type="Rhea" id="RHEA:10684"/>
        <dbReference type="Rhea" id="RHEA-COMP:10136"/>
        <dbReference type="Rhea" id="RHEA-COMP:20101"/>
        <dbReference type="ChEBI" id="CHEBI:15377"/>
        <dbReference type="ChEBI" id="CHEBI:43474"/>
        <dbReference type="ChEBI" id="CHEBI:46858"/>
        <dbReference type="ChEBI" id="CHEBI:61978"/>
        <dbReference type="EC" id="3.1.3.48"/>
    </reaction>
</comment>
<feature type="active site" description="Nucleophile" evidence="6">
    <location>
        <position position="9"/>
    </location>
</feature>
<dbReference type="RefSeq" id="WP_134462893.1">
    <property type="nucleotide sequence ID" value="NZ_JBHMFL010000076.1"/>
</dbReference>
<dbReference type="EC" id="3.1.3.48" evidence="2"/>
<proteinExistence type="inferred from homology"/>
<dbReference type="GeneID" id="97306847"/>
<dbReference type="EMBL" id="SNVI01000002">
    <property type="protein sequence ID" value="TFE40611.1"/>
    <property type="molecule type" value="Genomic_DNA"/>
</dbReference>
<accession>A0A4Y8MT27</accession>
<organism evidence="8 9">
    <name type="scientific">Paraburkholderia dipogonis</name>
    <dbReference type="NCBI Taxonomy" id="1211383"/>
    <lineage>
        <taxon>Bacteria</taxon>
        <taxon>Pseudomonadati</taxon>
        <taxon>Pseudomonadota</taxon>
        <taxon>Betaproteobacteria</taxon>
        <taxon>Burkholderiales</taxon>
        <taxon>Burkholderiaceae</taxon>
        <taxon>Paraburkholderia</taxon>
    </lineage>
</organism>
<dbReference type="PANTHER" id="PTHR11717">
    <property type="entry name" value="LOW MOLECULAR WEIGHT PROTEIN TYROSINE PHOSPHATASE"/>
    <property type="match status" value="1"/>
</dbReference>
<feature type="domain" description="Phosphotyrosine protein phosphatase I" evidence="7">
    <location>
        <begin position="3"/>
        <end position="140"/>
    </location>
</feature>
<dbReference type="InterPro" id="IPR036196">
    <property type="entry name" value="Ptyr_pPase_sf"/>
</dbReference>
<dbReference type="PANTHER" id="PTHR11717:SF31">
    <property type="entry name" value="LOW MOLECULAR WEIGHT PROTEIN-TYROSINE-PHOSPHATASE ETP-RELATED"/>
    <property type="match status" value="1"/>
</dbReference>
<evidence type="ECO:0000256" key="3">
    <source>
        <dbReference type="ARBA" id="ARBA00022801"/>
    </source>
</evidence>
<gene>
    <name evidence="8" type="ORF">E2553_28215</name>
</gene>
<dbReference type="AlphaFoldDB" id="A0A4Y8MT27"/>
<dbReference type="InterPro" id="IPR023485">
    <property type="entry name" value="Ptyr_pPase"/>
</dbReference>
<dbReference type="PRINTS" id="PR00719">
    <property type="entry name" value="LMWPTPASE"/>
</dbReference>
<evidence type="ECO:0000256" key="5">
    <source>
        <dbReference type="ARBA" id="ARBA00051722"/>
    </source>
</evidence>
<evidence type="ECO:0000313" key="8">
    <source>
        <dbReference type="EMBL" id="TFE40611.1"/>
    </source>
</evidence>
<dbReference type="CDD" id="cd16343">
    <property type="entry name" value="LMWPTP"/>
    <property type="match status" value="1"/>
</dbReference>
<evidence type="ECO:0000256" key="6">
    <source>
        <dbReference type="PIRSR" id="PIRSR617867-1"/>
    </source>
</evidence>
<dbReference type="Proteomes" id="UP000297385">
    <property type="component" value="Unassembled WGS sequence"/>
</dbReference>
<keyword evidence="4" id="KW-0904">Protein phosphatase</keyword>
<feature type="active site" evidence="6">
    <location>
        <position position="15"/>
    </location>
</feature>
<dbReference type="InterPro" id="IPR017867">
    <property type="entry name" value="Tyr_phospatase_low_mol_wt"/>
</dbReference>
<evidence type="ECO:0000259" key="7">
    <source>
        <dbReference type="SMART" id="SM00226"/>
    </source>
</evidence>
<name>A0A4Y8MT27_9BURK</name>
<comment type="similarity">
    <text evidence="1">Belongs to the low molecular weight phosphotyrosine protein phosphatase family.</text>
</comment>
<dbReference type="Gene3D" id="3.40.50.2300">
    <property type="match status" value="1"/>
</dbReference>
<dbReference type="InterPro" id="IPR050438">
    <property type="entry name" value="LMW_PTPase"/>
</dbReference>
<evidence type="ECO:0000256" key="4">
    <source>
        <dbReference type="ARBA" id="ARBA00022912"/>
    </source>
</evidence>
<evidence type="ECO:0000313" key="9">
    <source>
        <dbReference type="Proteomes" id="UP000297385"/>
    </source>
</evidence>
<comment type="caution">
    <text evidence="8">The sequence shown here is derived from an EMBL/GenBank/DDBJ whole genome shotgun (WGS) entry which is preliminary data.</text>
</comment>
<dbReference type="Pfam" id="PF01451">
    <property type="entry name" value="LMWPc"/>
    <property type="match status" value="1"/>
</dbReference>
<evidence type="ECO:0000256" key="1">
    <source>
        <dbReference type="ARBA" id="ARBA00011063"/>
    </source>
</evidence>
<dbReference type="SMART" id="SM00226">
    <property type="entry name" value="LMWPc"/>
    <property type="match status" value="1"/>
</dbReference>
<dbReference type="SUPFAM" id="SSF52788">
    <property type="entry name" value="Phosphotyrosine protein phosphatases I"/>
    <property type="match status" value="1"/>
</dbReference>
<protein>
    <recommendedName>
        <fullName evidence="2">protein-tyrosine-phosphatase</fullName>
        <ecNumber evidence="2">3.1.3.48</ecNumber>
    </recommendedName>
</protein>
<dbReference type="GO" id="GO:0004725">
    <property type="term" value="F:protein tyrosine phosphatase activity"/>
    <property type="evidence" value="ECO:0007669"/>
    <property type="project" value="UniProtKB-EC"/>
</dbReference>
<evidence type="ECO:0000256" key="2">
    <source>
        <dbReference type="ARBA" id="ARBA00013064"/>
    </source>
</evidence>
<feature type="active site" description="Proton donor" evidence="6">
    <location>
        <position position="114"/>
    </location>
</feature>
<keyword evidence="3" id="KW-0378">Hydrolase</keyword>
<sequence length="145" mass="16246">MVQSVLVVCIGNICRSPMAVGLLRTRLRHVRVESAGLGALVGHPADAIARELMRERDIVIDDHRARPLSAPLCAQSDVIFVMDAKQKQSVVDRYPTTRGKVFRLGEFIDQDIFDPYGGERSDFQACLTLIDRAIEDWVERLKIVA</sequence>
<reference evidence="8 9" key="1">
    <citation type="submission" date="2019-03" db="EMBL/GenBank/DDBJ databases">
        <title>Complete Genome Sequence of Paraburkholderia dipogonis ICMP 19430T, a Nitrogen-fixing Symbiont of the South African Invasive Legume Dipogon lignosus in New Zealand.</title>
        <authorList>
            <person name="De Meyer S.E."/>
        </authorList>
    </citation>
    <scope>NUCLEOTIDE SEQUENCE [LARGE SCALE GENOMIC DNA]</scope>
    <source>
        <strain evidence="8 9">ICMP 19430</strain>
    </source>
</reference>